<proteinExistence type="predicted"/>
<evidence type="ECO:0000313" key="2">
    <source>
        <dbReference type="Proteomes" id="UP000010798"/>
    </source>
</evidence>
<keyword evidence="2" id="KW-1185">Reference proteome</keyword>
<accession>L0D9L5</accession>
<name>L0D9L5_SINAD</name>
<evidence type="ECO:0000313" key="1">
    <source>
        <dbReference type="EMBL" id="AGA25917.1"/>
    </source>
</evidence>
<sequence length="66" mass="7065">MTTKIEATNASNRVKLPAGQRLQCRKCGSEIEIINPCTCSMSVQSFTCCGEAMTPTSTGNVHLGEE</sequence>
<organism evidence="1 2">
    <name type="scientific">Singulisphaera acidiphila (strain ATCC BAA-1392 / DSM 18658 / VKM B-2454 / MOB10)</name>
    <dbReference type="NCBI Taxonomy" id="886293"/>
    <lineage>
        <taxon>Bacteria</taxon>
        <taxon>Pseudomonadati</taxon>
        <taxon>Planctomycetota</taxon>
        <taxon>Planctomycetia</taxon>
        <taxon>Isosphaerales</taxon>
        <taxon>Isosphaeraceae</taxon>
        <taxon>Singulisphaera</taxon>
    </lineage>
</organism>
<dbReference type="RefSeq" id="WP_015245087.1">
    <property type="nucleotide sequence ID" value="NC_019892.1"/>
</dbReference>
<protein>
    <submittedName>
        <fullName evidence="1">Uncharacterized protein</fullName>
    </submittedName>
</protein>
<dbReference type="KEGG" id="saci:Sinac_1538"/>
<dbReference type="Proteomes" id="UP000010798">
    <property type="component" value="Chromosome"/>
</dbReference>
<dbReference type="HOGENOM" id="CLU_2828891_0_0_0"/>
<gene>
    <name evidence="1" type="ordered locus">Sinac_1538</name>
</gene>
<dbReference type="AlphaFoldDB" id="L0D9L5"/>
<reference evidence="1 2" key="1">
    <citation type="submission" date="2012-02" db="EMBL/GenBank/DDBJ databases">
        <title>Complete sequence of chromosome of Singulisphaera acidiphila DSM 18658.</title>
        <authorList>
            <consortium name="US DOE Joint Genome Institute (JGI-PGF)"/>
            <person name="Lucas S."/>
            <person name="Copeland A."/>
            <person name="Lapidus A."/>
            <person name="Glavina del Rio T."/>
            <person name="Dalin E."/>
            <person name="Tice H."/>
            <person name="Bruce D."/>
            <person name="Goodwin L."/>
            <person name="Pitluck S."/>
            <person name="Peters L."/>
            <person name="Ovchinnikova G."/>
            <person name="Chertkov O."/>
            <person name="Kyrpides N."/>
            <person name="Mavromatis K."/>
            <person name="Ivanova N."/>
            <person name="Brettin T."/>
            <person name="Detter J.C."/>
            <person name="Han C."/>
            <person name="Larimer F."/>
            <person name="Land M."/>
            <person name="Hauser L."/>
            <person name="Markowitz V."/>
            <person name="Cheng J.-F."/>
            <person name="Hugenholtz P."/>
            <person name="Woyke T."/>
            <person name="Wu D."/>
            <person name="Tindall B."/>
            <person name="Pomrenke H."/>
            <person name="Brambilla E."/>
            <person name="Klenk H.-P."/>
            <person name="Eisen J.A."/>
        </authorList>
    </citation>
    <scope>NUCLEOTIDE SEQUENCE [LARGE SCALE GENOMIC DNA]</scope>
    <source>
        <strain evidence="2">ATCC BAA-1392 / DSM 18658 / VKM B-2454 / MOB10</strain>
    </source>
</reference>
<dbReference type="EMBL" id="CP003364">
    <property type="protein sequence ID" value="AGA25917.1"/>
    <property type="molecule type" value="Genomic_DNA"/>
</dbReference>
<dbReference type="OrthoDB" id="290577at2"/>
<dbReference type="STRING" id="886293.Sinac_1538"/>